<dbReference type="Proteomes" id="UP000053237">
    <property type="component" value="Unassembled WGS sequence"/>
</dbReference>
<evidence type="ECO:0000313" key="1">
    <source>
        <dbReference type="EMBL" id="CCI11121.1"/>
    </source>
</evidence>
<reference evidence="1 3" key="1">
    <citation type="submission" date="2012-05" db="EMBL/GenBank/DDBJ databases">
        <title>Recombination and specialization in a pathogen metapopulation.</title>
        <authorList>
            <person name="Gardiner A."/>
            <person name="Kemen E."/>
            <person name="Schultz-Larsen T."/>
            <person name="MacLean D."/>
            <person name="Van Oosterhout C."/>
            <person name="Jones J.D.G."/>
        </authorList>
    </citation>
    <scope>NUCLEOTIDE SEQUENCE [LARGE SCALE GENOMIC DNA]</scope>
    <source>
        <strain evidence="1 3">Ac Nc2</strain>
    </source>
</reference>
<protein>
    <submittedName>
        <fullName evidence="1">Uncharacterized protein</fullName>
    </submittedName>
</protein>
<dbReference type="EMBL" id="CAIX01000585">
    <property type="protein sequence ID" value="CCI11184.1"/>
    <property type="molecule type" value="Genomic_DNA"/>
</dbReference>
<name>A0A024FVR5_9STRA</name>
<proteinExistence type="predicted"/>
<keyword evidence="3" id="KW-1185">Reference proteome</keyword>
<gene>
    <name evidence="1" type="ORF">BN9_124120</name>
    <name evidence="2" type="ORF">BN9_125100</name>
</gene>
<comment type="caution">
    <text evidence="1">The sequence shown here is derived from an EMBL/GenBank/DDBJ whole genome shotgun (WGS) entry which is preliminary data.</text>
</comment>
<organism evidence="1 3">
    <name type="scientific">Albugo candida</name>
    <dbReference type="NCBI Taxonomy" id="65357"/>
    <lineage>
        <taxon>Eukaryota</taxon>
        <taxon>Sar</taxon>
        <taxon>Stramenopiles</taxon>
        <taxon>Oomycota</taxon>
        <taxon>Peronosporomycetes</taxon>
        <taxon>Albuginales</taxon>
        <taxon>Albuginaceae</taxon>
        <taxon>Albugo</taxon>
    </lineage>
</organism>
<accession>A0A024FVR5</accession>
<evidence type="ECO:0000313" key="2">
    <source>
        <dbReference type="EMBL" id="CCI11184.1"/>
    </source>
</evidence>
<dbReference type="AlphaFoldDB" id="A0A024FVR5"/>
<sequence length="167" mass="18491">MEEISSGGDGGRNTRLIFSGKPTLSLRNKIIAAAAFHWFEDNVKKEGKSNTCSSDLYSKLKCFGVWAYIDVTQDHKVEKIDLLDILLKLPALSEELFTSSSVGTSTSTGSEQRGVQKDTVTNGLLSLGDHLEKYHTKHMDIKSLSAHDTSTAIGLVICDYLRYYQLQ</sequence>
<dbReference type="InParanoid" id="A0A024FVR5"/>
<evidence type="ECO:0000313" key="3">
    <source>
        <dbReference type="Proteomes" id="UP000053237"/>
    </source>
</evidence>
<dbReference type="EMBL" id="CAIX01000555">
    <property type="protein sequence ID" value="CCI11121.1"/>
    <property type="molecule type" value="Genomic_DNA"/>
</dbReference>